<comment type="caution">
    <text evidence="1">The sequence shown here is derived from an EMBL/GenBank/DDBJ whole genome shotgun (WGS) entry which is preliminary data.</text>
</comment>
<protein>
    <recommendedName>
        <fullName evidence="2">ABM domain-containing protein</fullName>
    </recommendedName>
</protein>
<gene>
    <name evidence="1" type="ORF">ENM21_05120</name>
</gene>
<evidence type="ECO:0000313" key="1">
    <source>
        <dbReference type="EMBL" id="HHM96577.1"/>
    </source>
</evidence>
<proteinExistence type="predicted"/>
<sequence length="158" mass="18416">MVLRPFTLPSPSREQEAFTRLRPTTSHYQTVPIERGFNWEEALRDVPSGEWYLVVFRSLRRPDSDDVRLTEFDDHAYEEAFATGGLLCYFAGDLDENRHCLSFCVWKSREAARVSAQLPKHEAAAALAPSTYVWYRLERYTVRKDPETSRIEFIPLPE</sequence>
<name>A0A7C5VXJ0_THERO</name>
<evidence type="ECO:0008006" key="2">
    <source>
        <dbReference type="Google" id="ProtNLM"/>
    </source>
</evidence>
<reference evidence="1" key="1">
    <citation type="journal article" date="2020" name="mSystems">
        <title>Genome- and Community-Level Interaction Insights into Carbon Utilization and Element Cycling Functions of Hydrothermarchaeota in Hydrothermal Sediment.</title>
        <authorList>
            <person name="Zhou Z."/>
            <person name="Liu Y."/>
            <person name="Xu W."/>
            <person name="Pan J."/>
            <person name="Luo Z.H."/>
            <person name="Li M."/>
        </authorList>
    </citation>
    <scope>NUCLEOTIDE SEQUENCE [LARGE SCALE GENOMIC DNA]</scope>
    <source>
        <strain evidence="1">SpSt-1065</strain>
    </source>
</reference>
<accession>A0A7C5VXJ0</accession>
<dbReference type="PANTHER" id="PTHR36986:SF1">
    <property type="entry name" value="UPF0643 PROTEIN PB2B2.08"/>
    <property type="match status" value="1"/>
</dbReference>
<dbReference type="PANTHER" id="PTHR36986">
    <property type="entry name" value="UPF0643 PROTEIN PB2B2.08"/>
    <property type="match status" value="1"/>
</dbReference>
<dbReference type="AlphaFoldDB" id="A0A7C5VXJ0"/>
<organism evidence="1">
    <name type="scientific">Thermomicrobium roseum</name>
    <dbReference type="NCBI Taxonomy" id="500"/>
    <lineage>
        <taxon>Bacteria</taxon>
        <taxon>Pseudomonadati</taxon>
        <taxon>Thermomicrobiota</taxon>
        <taxon>Thermomicrobia</taxon>
        <taxon>Thermomicrobiales</taxon>
        <taxon>Thermomicrobiaceae</taxon>
        <taxon>Thermomicrobium</taxon>
    </lineage>
</organism>
<dbReference type="EMBL" id="DRWX01000239">
    <property type="protein sequence ID" value="HHM96577.1"/>
    <property type="molecule type" value="Genomic_DNA"/>
</dbReference>